<comment type="similarity">
    <text evidence="1 2">Belongs to the phD/YefM antitoxin family.</text>
</comment>
<dbReference type="InterPro" id="IPR051405">
    <property type="entry name" value="phD/YefM_antitoxin"/>
</dbReference>
<comment type="function">
    <text evidence="2">Antitoxin component of a type II toxin-antitoxin (TA) system.</text>
</comment>
<gene>
    <name evidence="3" type="ORF">H7F49_18500</name>
</gene>
<keyword evidence="4" id="KW-1185">Reference proteome</keyword>
<dbReference type="NCBIfam" id="TIGR01552">
    <property type="entry name" value="phd_fam"/>
    <property type="match status" value="1"/>
</dbReference>
<evidence type="ECO:0000256" key="1">
    <source>
        <dbReference type="ARBA" id="ARBA00009981"/>
    </source>
</evidence>
<dbReference type="Proteomes" id="UP000520156">
    <property type="component" value="Unassembled WGS sequence"/>
</dbReference>
<accession>A0A7X1KDV9</accession>
<comment type="caution">
    <text evidence="3">The sequence shown here is derived from an EMBL/GenBank/DDBJ whole genome shotgun (WGS) entry which is preliminary data.</text>
</comment>
<reference evidence="3 4" key="1">
    <citation type="submission" date="2020-08" db="EMBL/GenBank/DDBJ databases">
        <title>The genome sequence of Novosphingobium flavum 4Y4.</title>
        <authorList>
            <person name="Liu Y."/>
        </authorList>
    </citation>
    <scope>NUCLEOTIDE SEQUENCE [LARGE SCALE GENOMIC DNA]</scope>
    <source>
        <strain evidence="3 4">4Y4</strain>
    </source>
</reference>
<dbReference type="Gene3D" id="3.40.1620.10">
    <property type="entry name" value="YefM-like domain"/>
    <property type="match status" value="1"/>
</dbReference>
<evidence type="ECO:0000256" key="2">
    <source>
        <dbReference type="RuleBase" id="RU362080"/>
    </source>
</evidence>
<dbReference type="PANTHER" id="PTHR33713">
    <property type="entry name" value="ANTITOXIN YAFN-RELATED"/>
    <property type="match status" value="1"/>
</dbReference>
<dbReference type="InterPro" id="IPR036165">
    <property type="entry name" value="YefM-like_sf"/>
</dbReference>
<dbReference type="InterPro" id="IPR006442">
    <property type="entry name" value="Antitoxin_Phd/YefM"/>
</dbReference>
<dbReference type="SUPFAM" id="SSF143120">
    <property type="entry name" value="YefM-like"/>
    <property type="match status" value="1"/>
</dbReference>
<proteinExistence type="inferred from homology"/>
<dbReference type="Pfam" id="PF02604">
    <property type="entry name" value="PhdYeFM_antitox"/>
    <property type="match status" value="1"/>
</dbReference>
<name>A0A7X1KDV9_9SPHN</name>
<sequence>MDVISYSDTRAHLKDVMDRVVADRAPVVISRQKAESVVMVSLADWNAIEETMHLLSTQANRDRLLAAVSQLDEGQGEARDLIGP</sequence>
<dbReference type="RefSeq" id="WP_185685044.1">
    <property type="nucleotide sequence ID" value="NZ_JACLAU010000069.1"/>
</dbReference>
<organism evidence="3 4">
    <name type="scientific">Novosphingobium aerophilum</name>
    <dbReference type="NCBI Taxonomy" id="2839843"/>
    <lineage>
        <taxon>Bacteria</taxon>
        <taxon>Pseudomonadati</taxon>
        <taxon>Pseudomonadota</taxon>
        <taxon>Alphaproteobacteria</taxon>
        <taxon>Sphingomonadales</taxon>
        <taxon>Sphingomonadaceae</taxon>
        <taxon>Novosphingobium</taxon>
    </lineage>
</organism>
<evidence type="ECO:0000313" key="3">
    <source>
        <dbReference type="EMBL" id="MBC2653673.1"/>
    </source>
</evidence>
<dbReference type="PANTHER" id="PTHR33713:SF6">
    <property type="entry name" value="ANTITOXIN YEFM"/>
    <property type="match status" value="1"/>
</dbReference>
<dbReference type="EMBL" id="JACLAU010000069">
    <property type="protein sequence ID" value="MBC2653673.1"/>
    <property type="molecule type" value="Genomic_DNA"/>
</dbReference>
<protein>
    <recommendedName>
        <fullName evidence="2">Antitoxin</fullName>
    </recommendedName>
</protein>
<dbReference type="AlphaFoldDB" id="A0A7X1KDV9"/>
<dbReference type="Gene3D" id="6.10.250.330">
    <property type="match status" value="1"/>
</dbReference>
<evidence type="ECO:0000313" key="4">
    <source>
        <dbReference type="Proteomes" id="UP000520156"/>
    </source>
</evidence>